<organism evidence="1 2">
    <name type="scientific">Dyadobacter chenwenxiniae</name>
    <dbReference type="NCBI Taxonomy" id="2906456"/>
    <lineage>
        <taxon>Bacteria</taxon>
        <taxon>Pseudomonadati</taxon>
        <taxon>Bacteroidota</taxon>
        <taxon>Cytophagia</taxon>
        <taxon>Cytophagales</taxon>
        <taxon>Spirosomataceae</taxon>
        <taxon>Dyadobacter</taxon>
    </lineage>
</organism>
<sequence>MQRPKNLDRSARNLDEMGTVLIVDISGYTRFVHEADYIQGSRVMTRLLGVLMETNQLGLRVSEIEGDAILFYLPGRPPLPSILKQQFEAMIDGFWDLTRQMSESVPQASRLSIKMVAHYGRIIEFSLKGFRKLYGEAVIEAHRLLKNNVDSNTYILITEILLSFHPDDACQDQRVVHMCETYDFGTICYRYLQYKRPGQSDDQPFTQKVIQHTPIELHLAAS</sequence>
<accession>A0A9X1PR85</accession>
<proteinExistence type="predicted"/>
<dbReference type="RefSeq" id="WP_234658535.1">
    <property type="nucleotide sequence ID" value="NZ_CP094997.1"/>
</dbReference>
<comment type="caution">
    <text evidence="1">The sequence shown here is derived from an EMBL/GenBank/DDBJ whole genome shotgun (WGS) entry which is preliminary data.</text>
</comment>
<dbReference type="Gene3D" id="3.30.70.1230">
    <property type="entry name" value="Nucleotide cyclase"/>
    <property type="match status" value="1"/>
</dbReference>
<reference evidence="1" key="1">
    <citation type="submission" date="2021-12" db="EMBL/GenBank/DDBJ databases">
        <title>Novel species in genus Dyadobacter.</title>
        <authorList>
            <person name="Ma C."/>
        </authorList>
    </citation>
    <scope>NUCLEOTIDE SEQUENCE</scope>
    <source>
        <strain evidence="1">LJ419</strain>
    </source>
</reference>
<name>A0A9X1PR85_9BACT</name>
<evidence type="ECO:0000313" key="2">
    <source>
        <dbReference type="Proteomes" id="UP001139000"/>
    </source>
</evidence>
<dbReference type="InterPro" id="IPR020503">
    <property type="entry name" value="Uncharacterised_Rv2561"/>
</dbReference>
<protein>
    <submittedName>
        <fullName evidence="1">DUF2652 domain-containing protein</fullName>
    </submittedName>
</protein>
<dbReference type="Pfam" id="PF10851">
    <property type="entry name" value="DUF2652"/>
    <property type="match status" value="1"/>
</dbReference>
<dbReference type="SUPFAM" id="SSF55073">
    <property type="entry name" value="Nucleotide cyclase"/>
    <property type="match status" value="1"/>
</dbReference>
<dbReference type="AlphaFoldDB" id="A0A9X1PR85"/>
<keyword evidence="2" id="KW-1185">Reference proteome</keyword>
<dbReference type="Proteomes" id="UP001139000">
    <property type="component" value="Unassembled WGS sequence"/>
</dbReference>
<gene>
    <name evidence="1" type="ORF">LXM26_28770</name>
</gene>
<dbReference type="InterPro" id="IPR029787">
    <property type="entry name" value="Nucleotide_cyclase"/>
</dbReference>
<dbReference type="EMBL" id="JAJTTC010000012">
    <property type="protein sequence ID" value="MCF0065543.1"/>
    <property type="molecule type" value="Genomic_DNA"/>
</dbReference>
<evidence type="ECO:0000313" key="1">
    <source>
        <dbReference type="EMBL" id="MCF0065543.1"/>
    </source>
</evidence>